<dbReference type="RefSeq" id="WP_159900513.1">
    <property type="nucleotide sequence ID" value="NZ_BAABFX010000026.1"/>
</dbReference>
<proteinExistence type="predicted"/>
<name>A0ABP8JUF8_9MICO</name>
<dbReference type="Pfam" id="PF13487">
    <property type="entry name" value="HD_5"/>
    <property type="match status" value="1"/>
</dbReference>
<dbReference type="InterPro" id="IPR052020">
    <property type="entry name" value="Cyclic_di-GMP/3'3'-cGAMP_PDE"/>
</dbReference>
<feature type="transmembrane region" description="Helical" evidence="1">
    <location>
        <begin position="94"/>
        <end position="114"/>
    </location>
</feature>
<sequence>MSVLRPLLERPRAAALLTLGILTIAAAVTTSLGSAGWASGVHYRTIAVFVVALVAGELVRLRMPSRREAAPLASASALALAFVGDIAGEPTFDVPSGVVVLIVATGLVLAAVVRRTFGRVVRVDQMAARLVGVGVAAWLARAASPWGLPLWELDDGEQVPLPVVAAGLLVIAAVGLTVEIGLSSAVRSERQRTAWTSALRDEVGEVAPLTYAVITTGPMVALMAPQLGLLALPVALFPLAITYVAVDRASRNREIYRQTIAILSVLTEAGGYTPSGHAERVALSSVRMGRVLGLSGRELRDVEYAALLHDLGQISLTEPIPGGATVLAAPSDQLEISSEGARIIRRASGLEDIASIVESVPTPYRRVRELGEDVALGSRIIKVANAYDDLTQGDSGASAIDAALERIQLGLGYEYDPEVVTALAVVTSATAPGRSGPGARESR</sequence>
<dbReference type="InterPro" id="IPR003607">
    <property type="entry name" value="HD/PDEase_dom"/>
</dbReference>
<dbReference type="SUPFAM" id="SSF109604">
    <property type="entry name" value="HD-domain/PDEase-like"/>
    <property type="match status" value="1"/>
</dbReference>
<dbReference type="Gene3D" id="1.10.3210.10">
    <property type="entry name" value="Hypothetical protein af1432"/>
    <property type="match status" value="1"/>
</dbReference>
<gene>
    <name evidence="2" type="ORF">GCM10023153_19220</name>
</gene>
<comment type="caution">
    <text evidence="2">The sequence shown here is derived from an EMBL/GenBank/DDBJ whole genome shotgun (WGS) entry which is preliminary data.</text>
</comment>
<protein>
    <submittedName>
        <fullName evidence="2">Metal-dependent phosphohydrolase</fullName>
    </submittedName>
</protein>
<organism evidence="2 3">
    <name type="scientific">Ornithinibacter aureus</name>
    <dbReference type="NCBI Taxonomy" id="622664"/>
    <lineage>
        <taxon>Bacteria</taxon>
        <taxon>Bacillati</taxon>
        <taxon>Actinomycetota</taxon>
        <taxon>Actinomycetes</taxon>
        <taxon>Micrococcales</taxon>
        <taxon>Intrasporangiaceae</taxon>
        <taxon>Ornithinibacter</taxon>
    </lineage>
</organism>
<dbReference type="PANTHER" id="PTHR45228:SF4">
    <property type="entry name" value="LIPOPROTEIN"/>
    <property type="match status" value="1"/>
</dbReference>
<dbReference type="Proteomes" id="UP001500390">
    <property type="component" value="Unassembled WGS sequence"/>
</dbReference>
<keyword evidence="1" id="KW-0812">Transmembrane</keyword>
<feature type="transmembrane region" description="Helical" evidence="1">
    <location>
        <begin position="203"/>
        <end position="221"/>
    </location>
</feature>
<feature type="transmembrane region" description="Helical" evidence="1">
    <location>
        <begin position="71"/>
        <end position="88"/>
    </location>
</feature>
<feature type="transmembrane region" description="Helical" evidence="1">
    <location>
        <begin position="126"/>
        <end position="143"/>
    </location>
</feature>
<dbReference type="EMBL" id="BAABFX010000026">
    <property type="protein sequence ID" value="GAA4396331.1"/>
    <property type="molecule type" value="Genomic_DNA"/>
</dbReference>
<accession>A0ABP8JUF8</accession>
<evidence type="ECO:0000256" key="1">
    <source>
        <dbReference type="SAM" id="Phobius"/>
    </source>
</evidence>
<feature type="transmembrane region" description="Helical" evidence="1">
    <location>
        <begin position="163"/>
        <end position="182"/>
    </location>
</feature>
<reference evidence="3" key="1">
    <citation type="journal article" date="2019" name="Int. J. Syst. Evol. Microbiol.">
        <title>The Global Catalogue of Microorganisms (GCM) 10K type strain sequencing project: providing services to taxonomists for standard genome sequencing and annotation.</title>
        <authorList>
            <consortium name="The Broad Institute Genomics Platform"/>
            <consortium name="The Broad Institute Genome Sequencing Center for Infectious Disease"/>
            <person name="Wu L."/>
            <person name="Ma J."/>
        </authorList>
    </citation>
    <scope>NUCLEOTIDE SEQUENCE [LARGE SCALE GENOMIC DNA]</scope>
    <source>
        <strain evidence="3">JCM 17738</strain>
    </source>
</reference>
<keyword evidence="1" id="KW-0472">Membrane</keyword>
<feature type="transmembrane region" description="Helical" evidence="1">
    <location>
        <begin position="227"/>
        <end position="246"/>
    </location>
</feature>
<feature type="transmembrane region" description="Helical" evidence="1">
    <location>
        <begin position="41"/>
        <end position="59"/>
    </location>
</feature>
<dbReference type="CDD" id="cd00077">
    <property type="entry name" value="HDc"/>
    <property type="match status" value="1"/>
</dbReference>
<keyword evidence="3" id="KW-1185">Reference proteome</keyword>
<keyword evidence="1" id="KW-1133">Transmembrane helix</keyword>
<dbReference type="PANTHER" id="PTHR45228">
    <property type="entry name" value="CYCLIC DI-GMP PHOSPHODIESTERASE TM_0186-RELATED"/>
    <property type="match status" value="1"/>
</dbReference>
<evidence type="ECO:0000313" key="2">
    <source>
        <dbReference type="EMBL" id="GAA4396331.1"/>
    </source>
</evidence>
<evidence type="ECO:0000313" key="3">
    <source>
        <dbReference type="Proteomes" id="UP001500390"/>
    </source>
</evidence>